<keyword evidence="13" id="KW-0695">RNA-directed DNA polymerase</keyword>
<dbReference type="GO" id="GO:0003964">
    <property type="term" value="F:RNA-directed DNA polymerase activity"/>
    <property type="evidence" value="ECO:0007669"/>
    <property type="project" value="UniProtKB-KW"/>
</dbReference>
<dbReference type="Pfam" id="PF00665">
    <property type="entry name" value="rve"/>
    <property type="match status" value="1"/>
</dbReference>
<evidence type="ECO:0000256" key="8">
    <source>
        <dbReference type="ARBA" id="ARBA00022759"/>
    </source>
</evidence>
<dbReference type="InterPro" id="IPR039537">
    <property type="entry name" value="Retrotran_Ty1/copia-like"/>
</dbReference>
<dbReference type="EMBL" id="GDHC01015802">
    <property type="protein sequence ID" value="JAQ02827.1"/>
    <property type="molecule type" value="Transcribed_RNA"/>
</dbReference>
<dbReference type="InterPro" id="IPR043502">
    <property type="entry name" value="DNA/RNA_pol_sf"/>
</dbReference>
<dbReference type="CDD" id="cd00303">
    <property type="entry name" value="retropepsin_like"/>
    <property type="match status" value="1"/>
</dbReference>
<dbReference type="PANTHER" id="PTHR42648:SF11">
    <property type="entry name" value="TRANSPOSON TY4-P GAG-POL POLYPROTEIN"/>
    <property type="match status" value="1"/>
</dbReference>
<feature type="compositionally biased region" description="Low complexity" evidence="18">
    <location>
        <begin position="225"/>
        <end position="244"/>
    </location>
</feature>
<keyword evidence="7" id="KW-0064">Aspartyl protease</keyword>
<keyword evidence="9" id="KW-0378">Hydrolase</keyword>
<evidence type="ECO:0000256" key="15">
    <source>
        <dbReference type="ARBA" id="ARBA00023113"/>
    </source>
</evidence>
<evidence type="ECO:0000256" key="12">
    <source>
        <dbReference type="ARBA" id="ARBA00022908"/>
    </source>
</evidence>
<dbReference type="GO" id="GO:0006508">
    <property type="term" value="P:proteolysis"/>
    <property type="evidence" value="ECO:0007669"/>
    <property type="project" value="UniProtKB-KW"/>
</dbReference>
<feature type="compositionally biased region" description="Basic and acidic residues" evidence="18">
    <location>
        <begin position="762"/>
        <end position="778"/>
    </location>
</feature>
<evidence type="ECO:0000256" key="1">
    <source>
        <dbReference type="ARBA" id="ARBA00002180"/>
    </source>
</evidence>
<dbReference type="GO" id="GO:0005524">
    <property type="term" value="F:ATP binding"/>
    <property type="evidence" value="ECO:0007669"/>
    <property type="project" value="UniProtKB-KW"/>
</dbReference>
<dbReference type="Gene3D" id="2.40.70.10">
    <property type="entry name" value="Acid Proteases"/>
    <property type="match status" value="1"/>
</dbReference>
<dbReference type="GO" id="GO:0003887">
    <property type="term" value="F:DNA-directed DNA polymerase activity"/>
    <property type="evidence" value="ECO:0007669"/>
    <property type="project" value="UniProtKB-KW"/>
</dbReference>
<keyword evidence="12" id="KW-0229">DNA integration</keyword>
<sequence length="1287" mass="146704">MADYYKEGFPQLGLTNFSNWKFRVRMILEEKKVDAALTSLKSDATATEKSTFDEKDRVARSLIIRCIPDQHLEYVMEAKRAHDMMAKLEQVFERKSTMSKLMIRKRLLALKCSTDLQSHFSKFDSLVRELEAMGSKMTSDDKICHLLLTLPSKFDNVITVLETMDSETLSLDFVRSKLLDAEIKSKQMNPEENPNDDCAFYNNKVVECFECGGNHYKSNCPNLKSNQNRGGNSNRGSNNNFRNRGQGRGNFRRNFHNSRKSTNMAVNSGSSSIDQTNQESIVFVAHAQYSAEYQSNGDKSISNQISLIIDSGATDHLVQESVLPLMERVKTLETPVEIRVANGQKLLSSRKGHLKLQWEGTVITLEALIVPNLPYNLMSVRKVNEAGFDVVFQKSGAVIRGKNINIPCPVNGKLYFARFFLATNEFCGSAESQKNIWHLRLGHLNKPSLKTMKLPVSDEVCNTCRVGKATRLPFRPVEKPRSSRVGEYLHSDIGGPVKTPTNADQVYFQVVVDDFSHFCSVYLLKSKSEAENNLMEYIAGVYNNTGAYPSRIRMDNGGEFRSKQFQKFCRNRGIKTQYTIPYSPQMNGVSERVQRTLQNKTRCIFSETNLPRHLWGEVMRSAAYQLNRSPSSAIKGKIPAEIYYGELDLKKLRVIGSKAWSYILPKSHDKFDSRALPTRMIGYSSNGYRLWDPVSDNIITSRDVVFDESDYVYSNTSNVSVWSRDVDHDQDMQVAVPKSPISPPKPKPKPTPTQPTGQPSLETHKAGDRPNRTKKLPEKLQDFELYTTEANVYCLYTDPESYEDAIQEDGWKQAIDQELEAMERFNTWTEAELPQGSKAIGTRWVFRTKTDGTKRARLVARGFQEEGTHDSYSPVARISTVRMLLSKAIHDDLPMYHLDVPTAFLNGDLDHEVFIKPPEGTSYTSILRLNKALYGLRVSPRCWNKRFHEFMINQGFERSQTDFCLYFKEDVWLILWVDDSLIVGKEASTIIQALELEFNAKNLGEPRTLLGLELNRRSDRLFISQHKIVEGLLKKFRMEQCKGARSPMEERFQPTYAENTDPNLPFRELVGSLMYISICSRPDIAFATSFLSRHLHKPTQSLWKAGKRILQYLKTTAHYSLVYTRSNSKQELEAYSDSDWAGDQQDRKSTSGTAIFFYGNLIAWSSRKQQTVALSTAEAEYLAAASTATDLVHFRQLACEVTRSDKVYPVLKIDNQSAICLIKNYENSKRSKHIDIRAHFIKDQVEKQIISVEYVPTDHNVSDILTKALGTIKFCIFRKDMGVLEND</sequence>
<keyword evidence="14" id="KW-0808">Transferase</keyword>
<protein>
    <submittedName>
        <fullName evidence="20">Retrovirus-related Pol polyprotein from transposon TNT 1-94</fullName>
    </submittedName>
</protein>
<proteinExistence type="predicted"/>
<evidence type="ECO:0000256" key="17">
    <source>
        <dbReference type="ARBA" id="ARBA00023268"/>
    </source>
</evidence>
<keyword evidence="5" id="KW-0479">Metal-binding</keyword>
<dbReference type="GO" id="GO:0006310">
    <property type="term" value="P:DNA recombination"/>
    <property type="evidence" value="ECO:0007669"/>
    <property type="project" value="UniProtKB-KW"/>
</dbReference>
<dbReference type="SUPFAM" id="SSF56672">
    <property type="entry name" value="DNA/RNA polymerases"/>
    <property type="match status" value="1"/>
</dbReference>
<dbReference type="InterPro" id="IPR001584">
    <property type="entry name" value="Integrase_cat-core"/>
</dbReference>
<dbReference type="InterPro" id="IPR013103">
    <property type="entry name" value="RVT_2"/>
</dbReference>
<evidence type="ECO:0000256" key="5">
    <source>
        <dbReference type="ARBA" id="ARBA00022723"/>
    </source>
</evidence>
<name>A0A146L6N5_LYGHE</name>
<dbReference type="PANTHER" id="PTHR42648">
    <property type="entry name" value="TRANSPOSASE, PUTATIVE-RELATED"/>
    <property type="match status" value="1"/>
</dbReference>
<dbReference type="CDD" id="cd09272">
    <property type="entry name" value="RNase_HI_RT_Ty1"/>
    <property type="match status" value="1"/>
</dbReference>
<evidence type="ECO:0000256" key="9">
    <source>
        <dbReference type="ARBA" id="ARBA00022801"/>
    </source>
</evidence>
<comment type="function">
    <text evidence="1">The aspartyl protease (PR) mediates the proteolytic cleavages of the Gag and Gag-Pol polyproteins after assembly of the VLP.</text>
</comment>
<feature type="compositionally biased region" description="Polar residues" evidence="18">
    <location>
        <begin position="260"/>
        <end position="272"/>
    </location>
</feature>
<keyword evidence="16" id="KW-0233">DNA recombination</keyword>
<keyword evidence="14" id="KW-0239">DNA-directed DNA polymerase</keyword>
<dbReference type="GO" id="GO:0042575">
    <property type="term" value="C:DNA polymerase complex"/>
    <property type="evidence" value="ECO:0007669"/>
    <property type="project" value="UniProtKB-ARBA"/>
</dbReference>
<keyword evidence="3" id="KW-0645">Protease</keyword>
<evidence type="ECO:0000256" key="2">
    <source>
        <dbReference type="ARBA" id="ARBA00022612"/>
    </source>
</evidence>
<dbReference type="Pfam" id="PF14223">
    <property type="entry name" value="Retrotran_gag_2"/>
    <property type="match status" value="1"/>
</dbReference>
<dbReference type="Pfam" id="PF25597">
    <property type="entry name" value="SH3_retrovirus"/>
    <property type="match status" value="1"/>
</dbReference>
<evidence type="ECO:0000256" key="11">
    <source>
        <dbReference type="ARBA" id="ARBA00022842"/>
    </source>
</evidence>
<keyword evidence="8" id="KW-0255">Endonuclease</keyword>
<dbReference type="GO" id="GO:0015074">
    <property type="term" value="P:DNA integration"/>
    <property type="evidence" value="ECO:0007669"/>
    <property type="project" value="UniProtKB-KW"/>
</dbReference>
<evidence type="ECO:0000256" key="6">
    <source>
        <dbReference type="ARBA" id="ARBA00022741"/>
    </source>
</evidence>
<keyword evidence="15" id="KW-0917">Virion maturation</keyword>
<dbReference type="InterPro" id="IPR057670">
    <property type="entry name" value="SH3_retrovirus"/>
</dbReference>
<evidence type="ECO:0000259" key="19">
    <source>
        <dbReference type="PROSITE" id="PS50994"/>
    </source>
</evidence>
<keyword evidence="10" id="KW-0067">ATP-binding</keyword>
<dbReference type="GO" id="GO:0004519">
    <property type="term" value="F:endonuclease activity"/>
    <property type="evidence" value="ECO:0007669"/>
    <property type="project" value="UniProtKB-KW"/>
</dbReference>
<feature type="domain" description="Integrase catalytic" evidence="19">
    <location>
        <begin position="476"/>
        <end position="647"/>
    </location>
</feature>
<dbReference type="GO" id="GO:0004190">
    <property type="term" value="F:aspartic-type endopeptidase activity"/>
    <property type="evidence" value="ECO:0007669"/>
    <property type="project" value="UniProtKB-KW"/>
</dbReference>
<dbReference type="InterPro" id="IPR021109">
    <property type="entry name" value="Peptidase_aspartic_dom_sf"/>
</dbReference>
<keyword evidence="14" id="KW-0548">Nucleotidyltransferase</keyword>
<evidence type="ECO:0000256" key="16">
    <source>
        <dbReference type="ARBA" id="ARBA00023172"/>
    </source>
</evidence>
<dbReference type="Pfam" id="PF07727">
    <property type="entry name" value="RVT_2"/>
    <property type="match status" value="1"/>
</dbReference>
<gene>
    <name evidence="20" type="primary">POLX_18</name>
    <name evidence="20" type="ORF">g.89929</name>
</gene>
<dbReference type="InterPro" id="IPR036397">
    <property type="entry name" value="RNaseH_sf"/>
</dbReference>
<keyword evidence="17" id="KW-0511">Multifunctional enzyme</keyword>
<feature type="compositionally biased region" description="Basic residues" evidence="18">
    <location>
        <begin position="250"/>
        <end position="259"/>
    </location>
</feature>
<dbReference type="InterPro" id="IPR012337">
    <property type="entry name" value="RNaseH-like_sf"/>
</dbReference>
<keyword evidence="2" id="KW-1188">Viral release from host cell</keyword>
<keyword evidence="6" id="KW-0547">Nucleotide-binding</keyword>
<feature type="region of interest" description="Disordered" evidence="18">
    <location>
        <begin position="735"/>
        <end position="778"/>
    </location>
</feature>
<evidence type="ECO:0000256" key="13">
    <source>
        <dbReference type="ARBA" id="ARBA00022918"/>
    </source>
</evidence>
<feature type="region of interest" description="Disordered" evidence="18">
    <location>
        <begin position="224"/>
        <end position="272"/>
    </location>
</feature>
<evidence type="ECO:0000256" key="4">
    <source>
        <dbReference type="ARBA" id="ARBA00022722"/>
    </source>
</evidence>
<dbReference type="GO" id="GO:0003676">
    <property type="term" value="F:nucleic acid binding"/>
    <property type="evidence" value="ECO:0007669"/>
    <property type="project" value="InterPro"/>
</dbReference>
<feature type="compositionally biased region" description="Pro residues" evidence="18">
    <location>
        <begin position="740"/>
        <end position="753"/>
    </location>
</feature>
<dbReference type="PROSITE" id="PS50994">
    <property type="entry name" value="INTEGRASE"/>
    <property type="match status" value="1"/>
</dbReference>
<evidence type="ECO:0000256" key="18">
    <source>
        <dbReference type="SAM" id="MobiDB-lite"/>
    </source>
</evidence>
<evidence type="ECO:0000313" key="20">
    <source>
        <dbReference type="EMBL" id="JAQ02827.1"/>
    </source>
</evidence>
<dbReference type="Gene3D" id="3.30.420.10">
    <property type="entry name" value="Ribonuclease H-like superfamily/Ribonuclease H"/>
    <property type="match status" value="1"/>
</dbReference>
<keyword evidence="4" id="KW-0540">Nuclease</keyword>
<dbReference type="SUPFAM" id="SSF53098">
    <property type="entry name" value="Ribonuclease H-like"/>
    <property type="match status" value="1"/>
</dbReference>
<accession>A0A146L6N5</accession>
<dbReference type="InterPro" id="IPR054722">
    <property type="entry name" value="PolX-like_BBD"/>
</dbReference>
<evidence type="ECO:0000256" key="10">
    <source>
        <dbReference type="ARBA" id="ARBA00022840"/>
    </source>
</evidence>
<dbReference type="GO" id="GO:0046872">
    <property type="term" value="F:metal ion binding"/>
    <property type="evidence" value="ECO:0007669"/>
    <property type="project" value="UniProtKB-KW"/>
</dbReference>
<reference evidence="20" key="1">
    <citation type="journal article" date="2016" name="Gigascience">
        <title>De novo construction of an expanded transcriptome assembly for the western tarnished plant bug, Lygus hesperus.</title>
        <authorList>
            <person name="Tassone E.E."/>
            <person name="Geib S.M."/>
            <person name="Hall B."/>
            <person name="Fabrick J.A."/>
            <person name="Brent C.S."/>
            <person name="Hull J.J."/>
        </authorList>
    </citation>
    <scope>NUCLEOTIDE SEQUENCE</scope>
</reference>
<dbReference type="InterPro" id="IPR025724">
    <property type="entry name" value="GAG-pre-integrase_dom"/>
</dbReference>
<evidence type="ECO:0000256" key="14">
    <source>
        <dbReference type="ARBA" id="ARBA00022932"/>
    </source>
</evidence>
<organism evidence="20">
    <name type="scientific">Lygus hesperus</name>
    <name type="common">Western plant bug</name>
    <dbReference type="NCBI Taxonomy" id="30085"/>
    <lineage>
        <taxon>Eukaryota</taxon>
        <taxon>Metazoa</taxon>
        <taxon>Ecdysozoa</taxon>
        <taxon>Arthropoda</taxon>
        <taxon>Hexapoda</taxon>
        <taxon>Insecta</taxon>
        <taxon>Pterygota</taxon>
        <taxon>Neoptera</taxon>
        <taxon>Paraneoptera</taxon>
        <taxon>Hemiptera</taxon>
        <taxon>Heteroptera</taxon>
        <taxon>Panheteroptera</taxon>
        <taxon>Cimicomorpha</taxon>
        <taxon>Miridae</taxon>
        <taxon>Mirini</taxon>
        <taxon>Lygus</taxon>
    </lineage>
</organism>
<dbReference type="Pfam" id="PF13976">
    <property type="entry name" value="gag_pre-integrs"/>
    <property type="match status" value="1"/>
</dbReference>
<keyword evidence="11" id="KW-0460">Magnesium</keyword>
<evidence type="ECO:0000256" key="3">
    <source>
        <dbReference type="ARBA" id="ARBA00022670"/>
    </source>
</evidence>
<dbReference type="Pfam" id="PF22936">
    <property type="entry name" value="Pol_BBD"/>
    <property type="match status" value="1"/>
</dbReference>
<evidence type="ECO:0000256" key="7">
    <source>
        <dbReference type="ARBA" id="ARBA00022750"/>
    </source>
</evidence>